<comment type="caution">
    <text evidence="1">The sequence shown here is derived from an EMBL/GenBank/DDBJ whole genome shotgun (WGS) entry which is preliminary data.</text>
</comment>
<dbReference type="Proteomes" id="UP001595846">
    <property type="component" value="Unassembled WGS sequence"/>
</dbReference>
<name>A0ABD5NQC9_9EURY</name>
<proteinExistence type="predicted"/>
<dbReference type="EMBL" id="JBHSAQ010000009">
    <property type="protein sequence ID" value="MFC3958928.1"/>
    <property type="molecule type" value="Genomic_DNA"/>
</dbReference>
<dbReference type="GeneID" id="73901866"/>
<evidence type="ECO:0000313" key="1">
    <source>
        <dbReference type="EMBL" id="MFC3958928.1"/>
    </source>
</evidence>
<organism evidence="1 2">
    <name type="scientific">Halovivax cerinus</name>
    <dbReference type="NCBI Taxonomy" id="1487865"/>
    <lineage>
        <taxon>Archaea</taxon>
        <taxon>Methanobacteriati</taxon>
        <taxon>Methanobacteriota</taxon>
        <taxon>Stenosarchaea group</taxon>
        <taxon>Halobacteria</taxon>
        <taxon>Halobacteriales</taxon>
        <taxon>Natrialbaceae</taxon>
        <taxon>Halovivax</taxon>
    </lineage>
</organism>
<reference evidence="1 2" key="1">
    <citation type="journal article" date="2019" name="Int. J. Syst. Evol. Microbiol.">
        <title>The Global Catalogue of Microorganisms (GCM) 10K type strain sequencing project: providing services to taxonomists for standard genome sequencing and annotation.</title>
        <authorList>
            <consortium name="The Broad Institute Genomics Platform"/>
            <consortium name="The Broad Institute Genome Sequencing Center for Infectious Disease"/>
            <person name="Wu L."/>
            <person name="Ma J."/>
        </authorList>
    </citation>
    <scope>NUCLEOTIDE SEQUENCE [LARGE SCALE GENOMIC DNA]</scope>
    <source>
        <strain evidence="1 2">IBRC-M 10256</strain>
    </source>
</reference>
<gene>
    <name evidence="1" type="ORF">ACFOUR_11200</name>
</gene>
<keyword evidence="2" id="KW-1185">Reference proteome</keyword>
<dbReference type="RefSeq" id="WP_256532761.1">
    <property type="nucleotide sequence ID" value="NZ_CP101824.1"/>
</dbReference>
<evidence type="ECO:0000313" key="2">
    <source>
        <dbReference type="Proteomes" id="UP001595846"/>
    </source>
</evidence>
<sequence>MEANTVTTSISIEPADALFLSWAAGINASGLFREALAEQMAYRNVDRDRLVDLVDRTVRTDGRDLDELCERTSCLEDLEALLDATNQPTPATHE</sequence>
<dbReference type="AlphaFoldDB" id="A0ABD5NQC9"/>
<accession>A0ABD5NQC9</accession>
<protein>
    <submittedName>
        <fullName evidence="1">Uncharacterized protein</fullName>
    </submittedName>
</protein>